<evidence type="ECO:0000256" key="8">
    <source>
        <dbReference type="SAM" id="Phobius"/>
    </source>
</evidence>
<feature type="transmembrane region" description="Helical" evidence="8">
    <location>
        <begin position="275"/>
        <end position="299"/>
    </location>
</feature>
<evidence type="ECO:0000256" key="3">
    <source>
        <dbReference type="ARBA" id="ARBA00022679"/>
    </source>
</evidence>
<keyword evidence="10" id="KW-1185">Reference proteome</keyword>
<accession>A0ABW3YGN2</accession>
<keyword evidence="4 8" id="KW-0812">Transmembrane</keyword>
<dbReference type="InterPro" id="IPR018584">
    <property type="entry name" value="GT87"/>
</dbReference>
<gene>
    <name evidence="9" type="ORF">ACFQ4H_21385</name>
</gene>
<keyword evidence="2" id="KW-1003">Cell membrane</keyword>
<comment type="similarity">
    <text evidence="7">Belongs to the glycosyltransferase 87 family.</text>
</comment>
<reference evidence="10" key="1">
    <citation type="journal article" date="2019" name="Int. J. Syst. Evol. Microbiol.">
        <title>The Global Catalogue of Microorganisms (GCM) 10K type strain sequencing project: providing services to taxonomists for standard genome sequencing and annotation.</title>
        <authorList>
            <consortium name="The Broad Institute Genomics Platform"/>
            <consortium name="The Broad Institute Genome Sequencing Center for Infectious Disease"/>
            <person name="Wu L."/>
            <person name="Ma J."/>
        </authorList>
    </citation>
    <scope>NUCLEOTIDE SEQUENCE [LARGE SCALE GENOMIC DNA]</scope>
    <source>
        <strain evidence="10">JCM 31037</strain>
    </source>
</reference>
<evidence type="ECO:0000256" key="5">
    <source>
        <dbReference type="ARBA" id="ARBA00022989"/>
    </source>
</evidence>
<protein>
    <submittedName>
        <fullName evidence="9">Glycosyltransferase 87 family protein</fullName>
    </submittedName>
</protein>
<evidence type="ECO:0000313" key="9">
    <source>
        <dbReference type="EMBL" id="MFD1323643.1"/>
    </source>
</evidence>
<evidence type="ECO:0000256" key="2">
    <source>
        <dbReference type="ARBA" id="ARBA00022475"/>
    </source>
</evidence>
<feature type="transmembrane region" description="Helical" evidence="8">
    <location>
        <begin position="393"/>
        <end position="410"/>
    </location>
</feature>
<dbReference type="EMBL" id="JBHTMP010000035">
    <property type="protein sequence ID" value="MFD1323643.1"/>
    <property type="molecule type" value="Genomic_DNA"/>
</dbReference>
<feature type="transmembrane region" description="Helical" evidence="8">
    <location>
        <begin position="52"/>
        <end position="74"/>
    </location>
</feature>
<keyword evidence="6 8" id="KW-0472">Membrane</keyword>
<keyword evidence="3" id="KW-0808">Transferase</keyword>
<dbReference type="Pfam" id="PF09594">
    <property type="entry name" value="GT87"/>
    <property type="match status" value="1"/>
</dbReference>
<evidence type="ECO:0000256" key="4">
    <source>
        <dbReference type="ARBA" id="ARBA00022692"/>
    </source>
</evidence>
<organism evidence="9 10">
    <name type="scientific">Micromonospora sonneratiae</name>
    <dbReference type="NCBI Taxonomy" id="1184706"/>
    <lineage>
        <taxon>Bacteria</taxon>
        <taxon>Bacillati</taxon>
        <taxon>Actinomycetota</taxon>
        <taxon>Actinomycetes</taxon>
        <taxon>Micromonosporales</taxon>
        <taxon>Micromonosporaceae</taxon>
        <taxon>Micromonospora</taxon>
    </lineage>
</organism>
<keyword evidence="5 8" id="KW-1133">Transmembrane helix</keyword>
<evidence type="ECO:0000256" key="6">
    <source>
        <dbReference type="ARBA" id="ARBA00023136"/>
    </source>
</evidence>
<name>A0ABW3YGN2_9ACTN</name>
<dbReference type="Proteomes" id="UP001597260">
    <property type="component" value="Unassembled WGS sequence"/>
</dbReference>
<feature type="transmembrane region" description="Helical" evidence="8">
    <location>
        <begin position="86"/>
        <end position="107"/>
    </location>
</feature>
<comment type="subcellular location">
    <subcellularLocation>
        <location evidence="1">Cell membrane</location>
        <topology evidence="1">Multi-pass membrane protein</topology>
    </subcellularLocation>
</comment>
<evidence type="ECO:0000256" key="7">
    <source>
        <dbReference type="ARBA" id="ARBA00024033"/>
    </source>
</evidence>
<dbReference type="RefSeq" id="WP_377572964.1">
    <property type="nucleotide sequence ID" value="NZ_JBHTMP010000035.1"/>
</dbReference>
<sequence>MKPADPPSGLRRYWLPLNRAAGGLAADLVLYSLSAVFAAITAVTSTLLPHRAWGSVATVGYLIATLAVVGQLVVRRRSLHSPLAGVPARAVLTVVTWSTTALLPLVWQSIQRAAGRTDRAQEEVVVIEQSGARLLDHGTPFLDRDAIAALPVDERLLGYTPYQPGMALFGLPRAIVGNTWWSDARIWFALATSIALIIAVLVLRRSDSTPAAAVTRGTAEAVTRDAAIVRAVQLATVLPVCALTLATGGDDIPVLALCLLALALCAARREGAAGVAVGLAAALKLFAWPIGLVLLVLAATRGRRTFLRLAAGTVGLPVLALVPAQLVDSAALVENVLRFPLGHGLVTSPAQSPFPGYLIANTVPGGRIVAAVLLVAAGLTIAVWLARRPPRTAAAAAVVCGYGLLTAILLMPSTRFGYLLYPVALLALAPALRRAQPSPVETPDRVDPLVPSTP</sequence>
<proteinExistence type="inferred from homology"/>
<feature type="transmembrane region" description="Helical" evidence="8">
    <location>
        <begin position="20"/>
        <end position="40"/>
    </location>
</feature>
<feature type="transmembrane region" description="Helical" evidence="8">
    <location>
        <begin position="306"/>
        <end position="327"/>
    </location>
</feature>
<evidence type="ECO:0000256" key="1">
    <source>
        <dbReference type="ARBA" id="ARBA00004651"/>
    </source>
</evidence>
<evidence type="ECO:0000313" key="10">
    <source>
        <dbReference type="Proteomes" id="UP001597260"/>
    </source>
</evidence>
<feature type="transmembrane region" description="Helical" evidence="8">
    <location>
        <begin position="186"/>
        <end position="203"/>
    </location>
</feature>
<comment type="caution">
    <text evidence="9">The sequence shown here is derived from an EMBL/GenBank/DDBJ whole genome shotgun (WGS) entry which is preliminary data.</text>
</comment>
<feature type="transmembrane region" description="Helical" evidence="8">
    <location>
        <begin position="368"/>
        <end position="386"/>
    </location>
</feature>